<evidence type="ECO:0000256" key="2">
    <source>
        <dbReference type="ARBA" id="ARBA00022679"/>
    </source>
</evidence>
<comment type="caution">
    <text evidence="7">The sequence shown here is derived from an EMBL/GenBank/DDBJ whole genome shotgun (WGS) entry which is preliminary data.</text>
</comment>
<dbReference type="NCBIfam" id="TIGR00128">
    <property type="entry name" value="fabD"/>
    <property type="match status" value="1"/>
</dbReference>
<dbReference type="PANTHER" id="PTHR42681:SF1">
    <property type="entry name" value="MALONYL-COA-ACYL CARRIER PROTEIN TRANSACYLASE, MITOCHONDRIAL"/>
    <property type="match status" value="1"/>
</dbReference>
<dbReference type="Proteomes" id="UP000238071">
    <property type="component" value="Unassembled WGS sequence"/>
</dbReference>
<reference evidence="7 8" key="1">
    <citation type="submission" date="2018-02" db="EMBL/GenBank/DDBJ databases">
        <title>Subsurface microbial communities from deep shales in Ohio and West Virginia, USA.</title>
        <authorList>
            <person name="Wrighton K."/>
        </authorList>
    </citation>
    <scope>NUCLEOTIDE SEQUENCE [LARGE SCALE GENOMIC DNA]</scope>
    <source>
        <strain evidence="7 8">OWC-G53F</strain>
    </source>
</reference>
<dbReference type="InterPro" id="IPR050858">
    <property type="entry name" value="Mal-CoA-ACP_Trans/PKS_FabD"/>
</dbReference>
<evidence type="ECO:0000256" key="4">
    <source>
        <dbReference type="ARBA" id="ARBA00048462"/>
    </source>
</evidence>
<name>A0A2S6GM87_9GAMM</name>
<dbReference type="InterPro" id="IPR016036">
    <property type="entry name" value="Malonyl_transacylase_ACP-bd"/>
</dbReference>
<dbReference type="PANTHER" id="PTHR42681">
    <property type="entry name" value="MALONYL-COA-ACYL CARRIER PROTEIN TRANSACYLASE, MITOCHONDRIAL"/>
    <property type="match status" value="1"/>
</dbReference>
<evidence type="ECO:0000259" key="6">
    <source>
        <dbReference type="SMART" id="SM00827"/>
    </source>
</evidence>
<dbReference type="AlphaFoldDB" id="A0A2S6GM87"/>
<comment type="catalytic activity">
    <reaction evidence="4">
        <text>holo-[ACP] + malonyl-CoA = malonyl-[ACP] + CoA</text>
        <dbReference type="Rhea" id="RHEA:41792"/>
        <dbReference type="Rhea" id="RHEA-COMP:9623"/>
        <dbReference type="Rhea" id="RHEA-COMP:9685"/>
        <dbReference type="ChEBI" id="CHEBI:57287"/>
        <dbReference type="ChEBI" id="CHEBI:57384"/>
        <dbReference type="ChEBI" id="CHEBI:64479"/>
        <dbReference type="ChEBI" id="CHEBI:78449"/>
        <dbReference type="EC" id="2.3.1.39"/>
    </reaction>
</comment>
<dbReference type="RefSeq" id="WP_104425065.1">
    <property type="nucleotide sequence ID" value="NZ_PTIY01000017.1"/>
</dbReference>
<feature type="region of interest" description="Disordered" evidence="5">
    <location>
        <begin position="284"/>
        <end position="317"/>
    </location>
</feature>
<keyword evidence="2" id="KW-0808">Transferase</keyword>
<dbReference type="Gene3D" id="3.40.366.10">
    <property type="entry name" value="Malonyl-Coenzyme A Acyl Carrier Protein, domain 2"/>
    <property type="match status" value="1"/>
</dbReference>
<gene>
    <name evidence="7" type="ORF">B0F88_11722</name>
</gene>
<evidence type="ECO:0000256" key="1">
    <source>
        <dbReference type="ARBA" id="ARBA00013258"/>
    </source>
</evidence>
<proteinExistence type="predicted"/>
<feature type="compositionally biased region" description="Low complexity" evidence="5">
    <location>
        <begin position="287"/>
        <end position="299"/>
    </location>
</feature>
<evidence type="ECO:0000256" key="3">
    <source>
        <dbReference type="ARBA" id="ARBA00023315"/>
    </source>
</evidence>
<evidence type="ECO:0000313" key="8">
    <source>
        <dbReference type="Proteomes" id="UP000238071"/>
    </source>
</evidence>
<dbReference type="Gene3D" id="3.30.70.250">
    <property type="entry name" value="Malonyl-CoA ACP transacylase, ACP-binding"/>
    <property type="match status" value="1"/>
</dbReference>
<accession>A0A2S6GM87</accession>
<evidence type="ECO:0000313" key="7">
    <source>
        <dbReference type="EMBL" id="PPK66283.1"/>
    </source>
</evidence>
<dbReference type="GO" id="GO:0004314">
    <property type="term" value="F:[acyl-carrier-protein] S-malonyltransferase activity"/>
    <property type="evidence" value="ECO:0007669"/>
    <property type="project" value="UniProtKB-EC"/>
</dbReference>
<dbReference type="EMBL" id="PTIY01000017">
    <property type="protein sequence ID" value="PPK66283.1"/>
    <property type="molecule type" value="Genomic_DNA"/>
</dbReference>
<dbReference type="GO" id="GO:0006633">
    <property type="term" value="P:fatty acid biosynthetic process"/>
    <property type="evidence" value="ECO:0007669"/>
    <property type="project" value="TreeGrafter"/>
</dbReference>
<dbReference type="InterPro" id="IPR001227">
    <property type="entry name" value="Ac_transferase_dom_sf"/>
</dbReference>
<protein>
    <recommendedName>
        <fullName evidence="1">[acyl-carrier-protein] S-malonyltransferase</fullName>
        <ecNumber evidence="1">2.3.1.39</ecNumber>
    </recommendedName>
</protein>
<dbReference type="SUPFAM" id="SSF52151">
    <property type="entry name" value="FabD/lysophospholipase-like"/>
    <property type="match status" value="1"/>
</dbReference>
<dbReference type="GO" id="GO:0005829">
    <property type="term" value="C:cytosol"/>
    <property type="evidence" value="ECO:0007669"/>
    <property type="project" value="TreeGrafter"/>
</dbReference>
<dbReference type="Pfam" id="PF00698">
    <property type="entry name" value="Acyl_transf_1"/>
    <property type="match status" value="1"/>
</dbReference>
<dbReference type="InterPro" id="IPR004410">
    <property type="entry name" value="Malonyl_CoA-ACP_transAc_FabD"/>
</dbReference>
<dbReference type="SUPFAM" id="SSF55048">
    <property type="entry name" value="Probable ACP-binding domain of malonyl-CoA ACP transacylase"/>
    <property type="match status" value="1"/>
</dbReference>
<dbReference type="SMART" id="SM00827">
    <property type="entry name" value="PKS_AT"/>
    <property type="match status" value="1"/>
</dbReference>
<dbReference type="InterPro" id="IPR016035">
    <property type="entry name" value="Acyl_Trfase/lysoPLipase"/>
</dbReference>
<keyword evidence="8" id="KW-1185">Reference proteome</keyword>
<sequence>MKTYLFPGQGSQHIGMGENLFDTFPDMTATADAILGYSIKELCLQDPNRQLGRTQYTQPALYVVNALAYRQQLKDNGEHPDFVAGHSLGEYNALESAGVIRFEDGLKLVKKRGELMSTAPKGAMAAIIGLTSDKISDILADNGLTSIDIANYNAPTQTIISGLEADIQNAQTYFEQEQAMFIPLNVSGAFHSRYMQPVQNEFSQFLDSFTFAAPKIPVIANIHALPYQADSIARNLADQLTHSVRWLDSMHYLLQQGDMEFLELGPGDVLSKLIRSIKSQFKPNTVAQSSQPSPAPKSADNQTTTQPDRKQDLKTPQQRVIDWNRSYPIGTQVNAKGYDEILTTKTQAVILFGHRAAIYMQGYNGYFALDEVEPVKHAATPA</sequence>
<organism evidence="7 8">
    <name type="scientific">Methylobacter tundripaludum</name>
    <dbReference type="NCBI Taxonomy" id="173365"/>
    <lineage>
        <taxon>Bacteria</taxon>
        <taxon>Pseudomonadati</taxon>
        <taxon>Pseudomonadota</taxon>
        <taxon>Gammaproteobacteria</taxon>
        <taxon>Methylococcales</taxon>
        <taxon>Methylococcaceae</taxon>
        <taxon>Methylobacter</taxon>
    </lineage>
</organism>
<evidence type="ECO:0000256" key="5">
    <source>
        <dbReference type="SAM" id="MobiDB-lite"/>
    </source>
</evidence>
<feature type="domain" description="Malonyl-CoA:ACP transacylase (MAT)" evidence="6">
    <location>
        <begin position="5"/>
        <end position="311"/>
    </location>
</feature>
<dbReference type="InterPro" id="IPR014043">
    <property type="entry name" value="Acyl_transferase_dom"/>
</dbReference>
<dbReference type="OrthoDB" id="9808564at2"/>
<keyword evidence="3" id="KW-0012">Acyltransferase</keyword>
<dbReference type="EC" id="2.3.1.39" evidence="1"/>